<feature type="compositionally biased region" description="Basic and acidic residues" evidence="1">
    <location>
        <begin position="11"/>
        <end position="22"/>
    </location>
</feature>
<sequence length="68" mass="6780">MGLRGAGGGERGGHGYAEDRQGRKGPAKGVVHGGSSLGLVHGGGGRTDPGAGQTRPEAERGTTRETTR</sequence>
<reference evidence="2 3" key="1">
    <citation type="journal article" date="2019" name="Int. J. Syst. Evol. Microbiol.">
        <title>The Global Catalogue of Microorganisms (GCM) 10K type strain sequencing project: providing services to taxonomists for standard genome sequencing and annotation.</title>
        <authorList>
            <consortium name="The Broad Institute Genomics Platform"/>
            <consortium name="The Broad Institute Genome Sequencing Center for Infectious Disease"/>
            <person name="Wu L."/>
            <person name="Ma J."/>
        </authorList>
    </citation>
    <scope>NUCLEOTIDE SEQUENCE [LARGE SCALE GENOMIC DNA]</scope>
    <source>
        <strain evidence="2 3">JCM 13004</strain>
    </source>
</reference>
<feature type="compositionally biased region" description="Gly residues" evidence="1">
    <location>
        <begin position="31"/>
        <end position="47"/>
    </location>
</feature>
<name>A0ABN1WPN0_9ACTN</name>
<dbReference type="EMBL" id="BAAALF010000115">
    <property type="protein sequence ID" value="GAA1255539.1"/>
    <property type="molecule type" value="Genomic_DNA"/>
</dbReference>
<comment type="caution">
    <text evidence="2">The sequence shown here is derived from an EMBL/GenBank/DDBJ whole genome shotgun (WGS) entry which is preliminary data.</text>
</comment>
<gene>
    <name evidence="2" type="ORF">GCM10009665_52580</name>
</gene>
<feature type="region of interest" description="Disordered" evidence="1">
    <location>
        <begin position="1"/>
        <end position="68"/>
    </location>
</feature>
<dbReference type="Proteomes" id="UP001500037">
    <property type="component" value="Unassembled WGS sequence"/>
</dbReference>
<evidence type="ECO:0000313" key="3">
    <source>
        <dbReference type="Proteomes" id="UP001500037"/>
    </source>
</evidence>
<feature type="compositionally biased region" description="Basic and acidic residues" evidence="1">
    <location>
        <begin position="56"/>
        <end position="68"/>
    </location>
</feature>
<keyword evidence="3" id="KW-1185">Reference proteome</keyword>
<evidence type="ECO:0000313" key="2">
    <source>
        <dbReference type="EMBL" id="GAA1255539.1"/>
    </source>
</evidence>
<accession>A0ABN1WPN0</accession>
<evidence type="ECO:0000256" key="1">
    <source>
        <dbReference type="SAM" id="MobiDB-lite"/>
    </source>
</evidence>
<protein>
    <submittedName>
        <fullName evidence="2">Uncharacterized protein</fullName>
    </submittedName>
</protein>
<proteinExistence type="predicted"/>
<organism evidence="2 3">
    <name type="scientific">Kitasatospora nipponensis</name>
    <dbReference type="NCBI Taxonomy" id="258049"/>
    <lineage>
        <taxon>Bacteria</taxon>
        <taxon>Bacillati</taxon>
        <taxon>Actinomycetota</taxon>
        <taxon>Actinomycetes</taxon>
        <taxon>Kitasatosporales</taxon>
        <taxon>Streptomycetaceae</taxon>
        <taxon>Kitasatospora</taxon>
    </lineage>
</organism>
<feature type="compositionally biased region" description="Gly residues" evidence="1">
    <location>
        <begin position="1"/>
        <end position="10"/>
    </location>
</feature>